<dbReference type="Pfam" id="PF02698">
    <property type="entry name" value="DUF218"/>
    <property type="match status" value="1"/>
</dbReference>
<reference evidence="3 4" key="1">
    <citation type="journal article" date="2015" name="Genome Announc.">
        <title>Expanding the biotechnology potential of lactobacilli through comparative genomics of 213 strains and associated genera.</title>
        <authorList>
            <person name="Sun Z."/>
            <person name="Harris H.M."/>
            <person name="McCann A."/>
            <person name="Guo C."/>
            <person name="Argimon S."/>
            <person name="Zhang W."/>
            <person name="Yang X."/>
            <person name="Jeffery I.B."/>
            <person name="Cooney J.C."/>
            <person name="Kagawa T.F."/>
            <person name="Liu W."/>
            <person name="Song Y."/>
            <person name="Salvetti E."/>
            <person name="Wrobel A."/>
            <person name="Rasinkangas P."/>
            <person name="Parkhill J."/>
            <person name="Rea M.C."/>
            <person name="O'Sullivan O."/>
            <person name="Ritari J."/>
            <person name="Douillard F.P."/>
            <person name="Paul Ross R."/>
            <person name="Yang R."/>
            <person name="Briner A.E."/>
            <person name="Felis G.E."/>
            <person name="de Vos W.M."/>
            <person name="Barrangou R."/>
            <person name="Klaenhammer T.R."/>
            <person name="Caufield P.W."/>
            <person name="Cui Y."/>
            <person name="Zhang H."/>
            <person name="O'Toole P.W."/>
        </authorList>
    </citation>
    <scope>NUCLEOTIDE SEQUENCE [LARGE SCALE GENOMIC DNA]</scope>
    <source>
        <strain evidence="3 4">DSM 17758</strain>
    </source>
</reference>
<dbReference type="GO" id="GO:0005886">
    <property type="term" value="C:plasma membrane"/>
    <property type="evidence" value="ECO:0007669"/>
    <property type="project" value="TreeGrafter"/>
</dbReference>
<keyword evidence="4" id="KW-1185">Reference proteome</keyword>
<feature type="transmembrane region" description="Helical" evidence="1">
    <location>
        <begin position="338"/>
        <end position="357"/>
    </location>
</feature>
<dbReference type="InterPro" id="IPR014729">
    <property type="entry name" value="Rossmann-like_a/b/a_fold"/>
</dbReference>
<dbReference type="Gene3D" id="3.40.50.620">
    <property type="entry name" value="HUPs"/>
    <property type="match status" value="1"/>
</dbReference>
<dbReference type="OrthoDB" id="9782395at2"/>
<evidence type="ECO:0000313" key="3">
    <source>
        <dbReference type="EMBL" id="KRM12473.1"/>
    </source>
</evidence>
<feature type="transmembrane region" description="Helical" evidence="1">
    <location>
        <begin position="38"/>
        <end position="59"/>
    </location>
</feature>
<dbReference type="CDD" id="cd06259">
    <property type="entry name" value="YdcF-like"/>
    <property type="match status" value="1"/>
</dbReference>
<feature type="transmembrane region" description="Helical" evidence="1">
    <location>
        <begin position="148"/>
        <end position="169"/>
    </location>
</feature>
<dbReference type="PANTHER" id="PTHR30336:SF18">
    <property type="entry name" value="MEMBRANE PROTEIN"/>
    <property type="match status" value="1"/>
</dbReference>
<feature type="transmembrane region" description="Helical" evidence="1">
    <location>
        <begin position="65"/>
        <end position="94"/>
    </location>
</feature>
<dbReference type="PANTHER" id="PTHR30336">
    <property type="entry name" value="INNER MEMBRANE PROTEIN, PROBABLE PERMEASE"/>
    <property type="match status" value="1"/>
</dbReference>
<evidence type="ECO:0000313" key="4">
    <source>
        <dbReference type="Proteomes" id="UP000051315"/>
    </source>
</evidence>
<protein>
    <recommendedName>
        <fullName evidence="2">DUF218 domain-containing protein</fullName>
    </recommendedName>
</protein>
<evidence type="ECO:0000259" key="2">
    <source>
        <dbReference type="Pfam" id="PF02698"/>
    </source>
</evidence>
<accession>A0A0R1WAG3</accession>
<comment type="caution">
    <text evidence="3">The sequence shown here is derived from an EMBL/GenBank/DDBJ whole genome shotgun (WGS) entry which is preliminary data.</text>
</comment>
<dbReference type="PATRIC" id="fig|1423735.3.peg.474"/>
<feature type="transmembrane region" description="Helical" evidence="1">
    <location>
        <begin position="12"/>
        <end position="31"/>
    </location>
</feature>
<organism evidence="3 4">
    <name type="scientific">Lapidilactobacillus concavus DSM 17758</name>
    <dbReference type="NCBI Taxonomy" id="1423735"/>
    <lineage>
        <taxon>Bacteria</taxon>
        <taxon>Bacillati</taxon>
        <taxon>Bacillota</taxon>
        <taxon>Bacilli</taxon>
        <taxon>Lactobacillales</taxon>
        <taxon>Lactobacillaceae</taxon>
        <taxon>Lapidilactobacillus</taxon>
    </lineage>
</organism>
<dbReference type="GO" id="GO:0043164">
    <property type="term" value="P:Gram-negative-bacterium-type cell wall biogenesis"/>
    <property type="evidence" value="ECO:0007669"/>
    <property type="project" value="TreeGrafter"/>
</dbReference>
<sequence>MSGVAGDLRSYVLVIGAITLIFAAVFLISWLKEPRRLVNGVIFTIFFGFFLIELAVLIFDTGNTVFVTVMGILFIILVILVALITTMAWALLLWNAVIVWKRESHVLANMLTLILGILLIALWVVNILTMNSFLPSWLNSLLGTISVIGLYLEFCGINYFINVVLYQFYPRHYRQDYLIVLGAGLLDGTRVSRLLGNRIDAAMRFADKQRRKGRAMPKIVFSGGQGADEKISEAKAMSDYAVEKGWPAELVILEDQSKNTLQNMAFSKQKILADYQGSTQPRVKFFTNNYHTFRAGLYAKQANLEANGVGAPTRLYFLPNALIREFVAVFLMNKKRHAIIIAGILAIGLLLTVVSLINNRF</sequence>
<dbReference type="AlphaFoldDB" id="A0A0R1WAG3"/>
<dbReference type="STRING" id="1423735.FC15_GL000460"/>
<proteinExistence type="predicted"/>
<dbReference type="InterPro" id="IPR003848">
    <property type="entry name" value="DUF218"/>
</dbReference>
<dbReference type="Proteomes" id="UP000051315">
    <property type="component" value="Unassembled WGS sequence"/>
</dbReference>
<gene>
    <name evidence="3" type="ORF">FC15_GL000460</name>
</gene>
<evidence type="ECO:0000256" key="1">
    <source>
        <dbReference type="SAM" id="Phobius"/>
    </source>
</evidence>
<name>A0A0R1WAG3_9LACO</name>
<feature type="transmembrane region" description="Helical" evidence="1">
    <location>
        <begin position="106"/>
        <end position="128"/>
    </location>
</feature>
<feature type="domain" description="DUF218" evidence="2">
    <location>
        <begin position="176"/>
        <end position="325"/>
    </location>
</feature>
<dbReference type="RefSeq" id="WP_057823646.1">
    <property type="nucleotide sequence ID" value="NZ_AZFX01000015.1"/>
</dbReference>
<keyword evidence="1" id="KW-0472">Membrane</keyword>
<dbReference type="InterPro" id="IPR051599">
    <property type="entry name" value="Cell_Envelope_Assoc"/>
</dbReference>
<dbReference type="GO" id="GO:0000270">
    <property type="term" value="P:peptidoglycan metabolic process"/>
    <property type="evidence" value="ECO:0007669"/>
    <property type="project" value="TreeGrafter"/>
</dbReference>
<keyword evidence="1" id="KW-0812">Transmembrane</keyword>
<dbReference type="EMBL" id="AZFX01000015">
    <property type="protein sequence ID" value="KRM12473.1"/>
    <property type="molecule type" value="Genomic_DNA"/>
</dbReference>
<keyword evidence="1" id="KW-1133">Transmembrane helix</keyword>